<organism evidence="1 2">
    <name type="scientific">Papaver atlanticum</name>
    <dbReference type="NCBI Taxonomy" id="357466"/>
    <lineage>
        <taxon>Eukaryota</taxon>
        <taxon>Viridiplantae</taxon>
        <taxon>Streptophyta</taxon>
        <taxon>Embryophyta</taxon>
        <taxon>Tracheophyta</taxon>
        <taxon>Spermatophyta</taxon>
        <taxon>Magnoliopsida</taxon>
        <taxon>Ranunculales</taxon>
        <taxon>Papaveraceae</taxon>
        <taxon>Papaveroideae</taxon>
        <taxon>Papaver</taxon>
    </lineage>
</organism>
<keyword evidence="2" id="KW-1185">Reference proteome</keyword>
<evidence type="ECO:0000313" key="2">
    <source>
        <dbReference type="Proteomes" id="UP001202328"/>
    </source>
</evidence>
<reference evidence="1" key="1">
    <citation type="submission" date="2022-04" db="EMBL/GenBank/DDBJ databases">
        <title>A functionally conserved STORR gene fusion in Papaver species that diverged 16.8 million years ago.</title>
        <authorList>
            <person name="Catania T."/>
        </authorList>
    </citation>
    <scope>NUCLEOTIDE SEQUENCE</scope>
    <source>
        <strain evidence="1">S-188037</strain>
    </source>
</reference>
<sequence>MSRVISVSINGSVSWNKVARAITQKLKWNRYLKLITSGEKSTIFYPISNIEWMQTWQPIKWIVNDTTIE</sequence>
<proteinExistence type="predicted"/>
<dbReference type="Proteomes" id="UP001202328">
    <property type="component" value="Unassembled WGS sequence"/>
</dbReference>
<accession>A0AAD4XNY6</accession>
<protein>
    <submittedName>
        <fullName evidence="1">Uncharacterized protein</fullName>
    </submittedName>
</protein>
<comment type="caution">
    <text evidence="1">The sequence shown here is derived from an EMBL/GenBank/DDBJ whole genome shotgun (WGS) entry which is preliminary data.</text>
</comment>
<name>A0AAD4XNY6_9MAGN</name>
<dbReference type="AlphaFoldDB" id="A0AAD4XNY6"/>
<dbReference type="EMBL" id="JAJJMB010007077">
    <property type="protein sequence ID" value="KAI3932303.1"/>
    <property type="molecule type" value="Genomic_DNA"/>
</dbReference>
<gene>
    <name evidence="1" type="ORF">MKW98_025023</name>
</gene>
<evidence type="ECO:0000313" key="1">
    <source>
        <dbReference type="EMBL" id="KAI3932303.1"/>
    </source>
</evidence>
<feature type="non-terminal residue" evidence="1">
    <location>
        <position position="69"/>
    </location>
</feature>